<dbReference type="OrthoDB" id="2963168at2759"/>
<keyword evidence="5" id="KW-1185">Reference proteome</keyword>
<evidence type="ECO:0000256" key="2">
    <source>
        <dbReference type="ARBA" id="ARBA00022741"/>
    </source>
</evidence>
<dbReference type="PANTHER" id="PTHR14187">
    <property type="entry name" value="ALPHA KINASE/ELONGATION FACTOR 2 KINASE"/>
    <property type="match status" value="1"/>
</dbReference>
<dbReference type="InterPro" id="IPR013126">
    <property type="entry name" value="Hsp_70_fam"/>
</dbReference>
<keyword evidence="2" id="KW-0547">Nucleotide-binding</keyword>
<comment type="similarity">
    <text evidence="1">Belongs to the heat shock protein 70 family.</text>
</comment>
<organism evidence="4 5">
    <name type="scientific">Mytilus galloprovincialis</name>
    <name type="common">Mediterranean mussel</name>
    <dbReference type="NCBI Taxonomy" id="29158"/>
    <lineage>
        <taxon>Eukaryota</taxon>
        <taxon>Metazoa</taxon>
        <taxon>Spiralia</taxon>
        <taxon>Lophotrochozoa</taxon>
        <taxon>Mollusca</taxon>
        <taxon>Bivalvia</taxon>
        <taxon>Autobranchia</taxon>
        <taxon>Pteriomorphia</taxon>
        <taxon>Mytilida</taxon>
        <taxon>Mytiloidea</taxon>
        <taxon>Mytilidae</taxon>
        <taxon>Mytilinae</taxon>
        <taxon>Mytilus</taxon>
    </lineage>
</organism>
<proteinExistence type="inferred from homology"/>
<dbReference type="Gene3D" id="3.30.420.40">
    <property type="match status" value="2"/>
</dbReference>
<comment type="caution">
    <text evidence="4">The sequence shown here is derived from an EMBL/GenBank/DDBJ whole genome shotgun (WGS) entry which is preliminary data.</text>
</comment>
<dbReference type="GO" id="GO:0005524">
    <property type="term" value="F:ATP binding"/>
    <property type="evidence" value="ECO:0007669"/>
    <property type="project" value="UniProtKB-KW"/>
</dbReference>
<evidence type="ECO:0000256" key="1">
    <source>
        <dbReference type="ARBA" id="ARBA00007381"/>
    </source>
</evidence>
<dbReference type="InterPro" id="IPR043129">
    <property type="entry name" value="ATPase_NBD"/>
</dbReference>
<dbReference type="PANTHER" id="PTHR14187:SF5">
    <property type="entry name" value="HEAT SHOCK 70 KDA PROTEIN 12A"/>
    <property type="match status" value="1"/>
</dbReference>
<dbReference type="Proteomes" id="UP000596742">
    <property type="component" value="Unassembled WGS sequence"/>
</dbReference>
<dbReference type="Gene3D" id="3.90.640.10">
    <property type="entry name" value="Actin, Chain A, domain 4"/>
    <property type="match status" value="1"/>
</dbReference>
<dbReference type="Pfam" id="PF00012">
    <property type="entry name" value="HSP70"/>
    <property type="match status" value="1"/>
</dbReference>
<sequence length="580" mass="65511">MTHLGNSIFVVAIDFGTTYSGYAFASKQDFANDPPKYSTSSWQGSKLLSLKAPTAVLLNADKELIAFGYEAENQFSELLSSEEQDDYYYFHQFKMLLHNKRVTRTTEINDVADKPMQALKVFSLAIEYLKNHLLKKIQERLRNALEDDDLYFVITVPAIWDDPSKQFMREAAEALAIQAGIKKEKLAIALEPEAASIFCQKLKTDRSGNEFDETVKSGMKYMVIDLGDITVHQRKPDGTIQEVVSPSGGPWGGKSIDEAFHKFLCEICGTKVMQDLKSTELEDYIDLFREFETKKRSIRNSVTSKIVITLPVSLTDLVKKQHTKFELAVEKSRHKENVNYAKQKLHITPDAFRGLFKNTIDEIIKLVGKLLNNEKLEDLKTILMVGGFSECELLQDAVRSKIGAPRKLIIPEEAGLAVLKGAVLFGHQPRVVSQRISRVTYGIQSWPDWDPDMHPETKKVTINGQVRCKDVFFKYMTKGDRITPGHEVSQIFQALKPDETTLECTVYTSTDENPRYITDPSCQRLGILTIQLPPHSAGQTLEIEETLIFGDTEILCRARDLRTGRISEVQGKSPRTVLGT</sequence>
<dbReference type="GO" id="GO:0140662">
    <property type="term" value="F:ATP-dependent protein folding chaperone"/>
    <property type="evidence" value="ECO:0007669"/>
    <property type="project" value="InterPro"/>
</dbReference>
<accession>A0A8B6DVZ8</accession>
<dbReference type="EMBL" id="UYJE01004136">
    <property type="protein sequence ID" value="VDI25359.1"/>
    <property type="molecule type" value="Genomic_DNA"/>
</dbReference>
<dbReference type="SUPFAM" id="SSF53067">
    <property type="entry name" value="Actin-like ATPase domain"/>
    <property type="match status" value="2"/>
</dbReference>
<protein>
    <submittedName>
        <fullName evidence="4">Uncharacterized protein</fullName>
    </submittedName>
</protein>
<evidence type="ECO:0000313" key="5">
    <source>
        <dbReference type="Proteomes" id="UP000596742"/>
    </source>
</evidence>
<evidence type="ECO:0000313" key="4">
    <source>
        <dbReference type="EMBL" id="VDI25359.1"/>
    </source>
</evidence>
<dbReference type="AlphaFoldDB" id="A0A8B6DVZ8"/>
<gene>
    <name evidence="4" type="ORF">MGAL_10B037116</name>
</gene>
<keyword evidence="3" id="KW-0067">ATP-binding</keyword>
<dbReference type="CDD" id="cd10229">
    <property type="entry name" value="ASKHA_NBD_HSP70_HSPA12"/>
    <property type="match status" value="1"/>
</dbReference>
<feature type="non-terminal residue" evidence="4">
    <location>
        <position position="580"/>
    </location>
</feature>
<name>A0A8B6DVZ8_MYTGA</name>
<reference evidence="4" key="1">
    <citation type="submission" date="2018-11" db="EMBL/GenBank/DDBJ databases">
        <authorList>
            <person name="Alioto T."/>
            <person name="Alioto T."/>
        </authorList>
    </citation>
    <scope>NUCLEOTIDE SEQUENCE</scope>
</reference>
<evidence type="ECO:0000256" key="3">
    <source>
        <dbReference type="ARBA" id="ARBA00022840"/>
    </source>
</evidence>